<dbReference type="Gene3D" id="3.90.1750.20">
    <property type="entry name" value="Putative Large Serine Recombinase, Chain B, Domain 2"/>
    <property type="match status" value="1"/>
</dbReference>
<dbReference type="InterPro" id="IPR050639">
    <property type="entry name" value="SSR_resolvase"/>
</dbReference>
<dbReference type="InterPro" id="IPR006119">
    <property type="entry name" value="Resolv_N"/>
</dbReference>
<accession>A0ABP6QQF1</accession>
<protein>
    <recommendedName>
        <fullName evidence="1">Resolvase/invertase-type recombinase catalytic domain-containing protein</fullName>
    </recommendedName>
</protein>
<dbReference type="InterPro" id="IPR036162">
    <property type="entry name" value="Resolvase-like_N_sf"/>
</dbReference>
<keyword evidence="3" id="KW-1185">Reference proteome</keyword>
<reference evidence="3" key="1">
    <citation type="journal article" date="2019" name="Int. J. Syst. Evol. Microbiol.">
        <title>The Global Catalogue of Microorganisms (GCM) 10K type strain sequencing project: providing services to taxonomists for standard genome sequencing and annotation.</title>
        <authorList>
            <consortium name="The Broad Institute Genomics Platform"/>
            <consortium name="The Broad Institute Genome Sequencing Center for Infectious Disease"/>
            <person name="Wu L."/>
            <person name="Ma J."/>
        </authorList>
    </citation>
    <scope>NUCLEOTIDE SEQUENCE [LARGE SCALE GENOMIC DNA]</scope>
    <source>
        <strain evidence="3">JCM 9377</strain>
    </source>
</reference>
<dbReference type="Pfam" id="PF07508">
    <property type="entry name" value="Recombinase"/>
    <property type="match status" value="1"/>
</dbReference>
<dbReference type="InterPro" id="IPR038109">
    <property type="entry name" value="DNA_bind_recomb_sf"/>
</dbReference>
<dbReference type="InterPro" id="IPR011109">
    <property type="entry name" value="DNA_bind_recombinase_dom"/>
</dbReference>
<feature type="domain" description="Resolvase/invertase-type recombinase catalytic" evidence="1">
    <location>
        <begin position="16"/>
        <end position="192"/>
    </location>
</feature>
<dbReference type="Proteomes" id="UP001501237">
    <property type="component" value="Unassembled WGS sequence"/>
</dbReference>
<dbReference type="Gene3D" id="3.40.50.1390">
    <property type="entry name" value="Resolvase, N-terminal catalytic domain"/>
    <property type="match status" value="1"/>
</dbReference>
<sequence length="479" mass="53879">MTEGEVVTDAETSLPVAWLGRTSTDDQQDPTLSLPRQLRNSREALPANCVIVAHFYDVESGLLDLNARGQGHVQAGLEALIPRDGGIKDLLAEAERPDRRFVAVVCESVDRVARRTYFGVKVEHELEQAGVVLLAADEPMPALGRPLSGRSRKRATPLLTRRIKQAISEWYVLQLMELSWDGLCEHTEQGWNVGKPCYGYRADKIPHPVPARRAEGRTKTRLVPEATEASTVRRIFVLRAFRRLGYGAIADELNADLQAHPPPRPVNPLNAVGRWSGSAVREIVGNPKYTGFMVWNRRATKRGAKPNPPSEWIWSSQPTHEPLVTMELFRAAGWKGRATLRERGTPTETARSRHTYLLRSYIHCDICGRPMFGKSRRGTPYYACLPDLPGTALLPEGHPKSVWVREEWLLPAVYRMFEQQLLPLRLPATRQDLRVAGLPAKLQRALFDSFRLDVRFHQLNHSLVVRGTIPGPNEVVRNP</sequence>
<gene>
    <name evidence="2" type="ORF">GCM10010468_76350</name>
</gene>
<dbReference type="SUPFAM" id="SSF53041">
    <property type="entry name" value="Resolvase-like"/>
    <property type="match status" value="1"/>
</dbReference>
<dbReference type="SMART" id="SM00857">
    <property type="entry name" value="Resolvase"/>
    <property type="match status" value="1"/>
</dbReference>
<name>A0ABP6QQF1_9ACTN</name>
<dbReference type="EMBL" id="BAAAUV010000039">
    <property type="protein sequence ID" value="GAA3239911.1"/>
    <property type="molecule type" value="Genomic_DNA"/>
</dbReference>
<dbReference type="PANTHER" id="PTHR30461">
    <property type="entry name" value="DNA-INVERTASE FROM LAMBDOID PROPHAGE"/>
    <property type="match status" value="1"/>
</dbReference>
<evidence type="ECO:0000259" key="1">
    <source>
        <dbReference type="SMART" id="SM00857"/>
    </source>
</evidence>
<organism evidence="2 3">
    <name type="scientific">Actinocorallia longicatena</name>
    <dbReference type="NCBI Taxonomy" id="111803"/>
    <lineage>
        <taxon>Bacteria</taxon>
        <taxon>Bacillati</taxon>
        <taxon>Actinomycetota</taxon>
        <taxon>Actinomycetes</taxon>
        <taxon>Streptosporangiales</taxon>
        <taxon>Thermomonosporaceae</taxon>
        <taxon>Actinocorallia</taxon>
    </lineage>
</organism>
<dbReference type="PANTHER" id="PTHR30461:SF23">
    <property type="entry name" value="DNA RECOMBINASE-RELATED"/>
    <property type="match status" value="1"/>
</dbReference>
<comment type="caution">
    <text evidence="2">The sequence shown here is derived from an EMBL/GenBank/DDBJ whole genome shotgun (WGS) entry which is preliminary data.</text>
</comment>
<evidence type="ECO:0000313" key="3">
    <source>
        <dbReference type="Proteomes" id="UP001501237"/>
    </source>
</evidence>
<evidence type="ECO:0000313" key="2">
    <source>
        <dbReference type="EMBL" id="GAA3239911.1"/>
    </source>
</evidence>
<proteinExistence type="predicted"/>